<dbReference type="OrthoDB" id="385489at2759"/>
<accession>A0A0J9SI24</accession>
<reference evidence="1 2" key="1">
    <citation type="submission" date="2011-08" db="EMBL/GenBank/DDBJ databases">
        <title>The Genome Sequence of Plasmodium vivax India VII.</title>
        <authorList>
            <consortium name="The Broad Institute Genome Sequencing Platform"/>
            <consortium name="The Broad Institute Genome Sequencing Center for Infectious Disease"/>
            <person name="Neafsey D."/>
            <person name="Carlton J."/>
            <person name="Barnwell J."/>
            <person name="Collins W."/>
            <person name="Escalante A."/>
            <person name="Mullikin J."/>
            <person name="Saul A."/>
            <person name="Guigo R."/>
            <person name="Camara F."/>
            <person name="Young S.K."/>
            <person name="Zeng Q."/>
            <person name="Gargeya S."/>
            <person name="Fitzgerald M."/>
            <person name="Haas B."/>
            <person name="Abouelleil A."/>
            <person name="Alvarado L."/>
            <person name="Arachchi H.M."/>
            <person name="Berlin A."/>
            <person name="Brown A."/>
            <person name="Chapman S.B."/>
            <person name="Chen Z."/>
            <person name="Dunbar C."/>
            <person name="Freedman E."/>
            <person name="Gearin G."/>
            <person name="Gellesch M."/>
            <person name="Goldberg J."/>
            <person name="Griggs A."/>
            <person name="Gujja S."/>
            <person name="Heiman D."/>
            <person name="Howarth C."/>
            <person name="Larson L."/>
            <person name="Lui A."/>
            <person name="MacDonald P.J.P."/>
            <person name="Montmayeur A."/>
            <person name="Murphy C."/>
            <person name="Neiman D."/>
            <person name="Pearson M."/>
            <person name="Priest M."/>
            <person name="Roberts A."/>
            <person name="Saif S."/>
            <person name="Shea T."/>
            <person name="Shenoy N."/>
            <person name="Sisk P."/>
            <person name="Stolte C."/>
            <person name="Sykes S."/>
            <person name="Wortman J."/>
            <person name="Nusbaum C."/>
            <person name="Birren B."/>
        </authorList>
    </citation>
    <scope>NUCLEOTIDE SEQUENCE [LARGE SCALE GENOMIC DNA]</scope>
    <source>
        <strain evidence="1 2">India VII</strain>
    </source>
</reference>
<dbReference type="AlphaFoldDB" id="A0A0J9SI24"/>
<proteinExistence type="predicted"/>
<dbReference type="Proteomes" id="UP000053562">
    <property type="component" value="Unassembled WGS sequence"/>
</dbReference>
<evidence type="ECO:0000313" key="1">
    <source>
        <dbReference type="EMBL" id="KMZ81647.1"/>
    </source>
</evidence>
<evidence type="ECO:0000313" key="2">
    <source>
        <dbReference type="Proteomes" id="UP000053562"/>
    </source>
</evidence>
<sequence length="213" mass="25094">MAIINKNTMTKEKMNVFFFFMKIFSFSALFWILSNCSYTQGNRDARANDQISRTLAEQVNINKYNDAEIKIIKGSIADNPEYADFIETPIERKANKTVVSDAEIPPIRKQKPIKRRKIIKPGSPEAIMKETKTFWNKCKHTGPCRPARTGEHLKDFPKKFYLSELKLIEDDDDEYTMYDDPMFTVNFRYGIENLEEFKEKFIRNNFQEEDIDI</sequence>
<name>A0A0J9SI24_PLAVI</name>
<dbReference type="EMBL" id="KQ234232">
    <property type="protein sequence ID" value="KMZ81647.1"/>
    <property type="molecule type" value="Genomic_DNA"/>
</dbReference>
<organism evidence="1 2">
    <name type="scientific">Plasmodium vivax India VII</name>
    <dbReference type="NCBI Taxonomy" id="1077284"/>
    <lineage>
        <taxon>Eukaryota</taxon>
        <taxon>Sar</taxon>
        <taxon>Alveolata</taxon>
        <taxon>Apicomplexa</taxon>
        <taxon>Aconoidasida</taxon>
        <taxon>Haemosporida</taxon>
        <taxon>Plasmodiidae</taxon>
        <taxon>Plasmodium</taxon>
        <taxon>Plasmodium (Plasmodium)</taxon>
    </lineage>
</organism>
<gene>
    <name evidence="1" type="ORF">PVIIG_05014</name>
</gene>
<protein>
    <submittedName>
        <fullName evidence="1">Uncharacterized protein</fullName>
    </submittedName>
</protein>